<dbReference type="Gene3D" id="3.30.70.3290">
    <property type="match status" value="1"/>
</dbReference>
<keyword evidence="4" id="KW-1185">Reference proteome</keyword>
<sequence length="926" mass="104318">MKEFYQNQSLKMAIVGMDCHTAGCQELDAFERCIYEGKQYFVSANYANERLPLIDLCKLPITPEEINQLPLQQLLMLKVAARTLQDAKLQPETKIAVIMVSTPQGNKPNKLASYISRLWDATSPAFGEENSVFSALHLAQKLLINQQVDAVLVAAMDFAREKNHVTGVNTLSYDQKADGILVGEGAGAVVLQLHNTAKQKHHRIYAVIDGLSVVQNSLHNSEAVTQACEMAFNLADIQPQDIGYLELCASGVPQQDDAEIQGLIQAYGTTNARLNCAVGSVKANIGHTHAASGIISLIKTALCLYHRYIPAVPQWSSPKQPQVWRESPFYVATQSKPWFVEPGADKRIAAVNSLELDGSYVHVILSEEPSQIERHSQYLEQIPYYLFALAACDRSSLLEQLNRLQQTIQDSLSLSHTASQNFREFQKRQTATYALAILGRNQDELTREIQRAIQGVTVAFDTGKDWQTPIGSYFTPKPQGKIGKVAFVYSGSFTSYIGLCRNLFHMFPQLYEDTIVKSVYNRVANIEKLLYPRSINKLSNRQLEALEQQLIDDPVAMLESEVGFAGLITAILKNYFQIQNQCAFGYSLGETSMMLAQGVWTSFKETSDYLNSSPLFKTQLSGPKNAVRQSWGLPLDDQNPEFWSNYILMCPVSQVREAIKHEQRVYIPLINTPEEVVIAGETQACQRVIQQLNCDAFPTSIDHVIHCEPMRSEYNELKKINTLPIHNIPDLTFYSAAEYEPITIDSQIIGNNIAKSLCHQLDFPRLINRVYQDNYRIFIEVGVGGNCSRWIGETLKQKEHVAVSINKRGVDDHTSIIRALGKLLSHGVELDLSPLYVSYSTDNQPNIKVEKNPLPQNQPLNSHPHKIWKSTFSPLPNFRKHHQQKLSDNNALMTKAHSFLLKSRQESLQQINLLIQQQIDFYKRTF</sequence>
<dbReference type="Proteomes" id="UP000276103">
    <property type="component" value="Unassembled WGS sequence"/>
</dbReference>
<dbReference type="SMART" id="SM00825">
    <property type="entry name" value="PKS_KS"/>
    <property type="match status" value="1"/>
</dbReference>
<dbReference type="GO" id="GO:0016746">
    <property type="term" value="F:acyltransferase activity"/>
    <property type="evidence" value="ECO:0007669"/>
    <property type="project" value="InterPro"/>
</dbReference>
<keyword evidence="1" id="KW-0808">Transferase</keyword>
<dbReference type="PROSITE" id="PS52004">
    <property type="entry name" value="KS3_2"/>
    <property type="match status" value="1"/>
</dbReference>
<dbReference type="InterPro" id="IPR020841">
    <property type="entry name" value="PKS_Beta-ketoAc_synthase_dom"/>
</dbReference>
<protein>
    <recommendedName>
        <fullName evidence="2">Ketosynthase family 3 (KS3) domain-containing protein</fullName>
    </recommendedName>
</protein>
<proteinExistence type="inferred from homology"/>
<dbReference type="Gene3D" id="3.40.47.10">
    <property type="match status" value="1"/>
</dbReference>
<dbReference type="EMBL" id="RSCM01000003">
    <property type="protein sequence ID" value="RUS98357.1"/>
    <property type="molecule type" value="Genomic_DNA"/>
</dbReference>
<dbReference type="Pfam" id="PF02801">
    <property type="entry name" value="Ketoacyl-synt_C"/>
    <property type="match status" value="1"/>
</dbReference>
<dbReference type="Pfam" id="PF00109">
    <property type="entry name" value="ketoacyl-synt"/>
    <property type="match status" value="1"/>
</dbReference>
<dbReference type="InterPro" id="IPR014030">
    <property type="entry name" value="Ketoacyl_synth_N"/>
</dbReference>
<dbReference type="PANTHER" id="PTHR43074">
    <property type="entry name" value="OMEGA-3 POLYUNSATURATED FATTY ACID SYNTHASE PFAB-RELATED"/>
    <property type="match status" value="1"/>
</dbReference>
<name>A0A3S1CAX2_ANAVA</name>
<evidence type="ECO:0000256" key="1">
    <source>
        <dbReference type="RuleBase" id="RU003694"/>
    </source>
</evidence>
<dbReference type="NCBIfam" id="TIGR02816">
    <property type="entry name" value="pfaB_fam"/>
    <property type="match status" value="1"/>
</dbReference>
<dbReference type="Gene3D" id="3.30.70.250">
    <property type="entry name" value="Malonyl-CoA ACP transacylase, ACP-binding"/>
    <property type="match status" value="1"/>
</dbReference>
<accession>A0A3S1CAX2</accession>
<dbReference type="InterPro" id="IPR014181">
    <property type="entry name" value="Omega3_polyunsat_FA_synth-like"/>
</dbReference>
<dbReference type="SUPFAM" id="SSF53901">
    <property type="entry name" value="Thiolase-like"/>
    <property type="match status" value="2"/>
</dbReference>
<evidence type="ECO:0000313" key="4">
    <source>
        <dbReference type="Proteomes" id="UP000276103"/>
    </source>
</evidence>
<comment type="similarity">
    <text evidence="1">Belongs to the thiolase-like superfamily. Beta-ketoacyl-ACP synthases family.</text>
</comment>
<dbReference type="InterPro" id="IPR052568">
    <property type="entry name" value="PKS-FAS_Synthase"/>
</dbReference>
<dbReference type="Gene3D" id="3.40.366.10">
    <property type="entry name" value="Malonyl-Coenzyme A Acyl Carrier Protein, domain 2"/>
    <property type="match status" value="2"/>
</dbReference>
<dbReference type="InterPro" id="IPR014031">
    <property type="entry name" value="Ketoacyl_synth_C"/>
</dbReference>
<gene>
    <name evidence="3" type="ORF">DSM107003_14450</name>
</gene>
<dbReference type="InterPro" id="IPR016035">
    <property type="entry name" value="Acyl_Trfase/lysoPLipase"/>
</dbReference>
<dbReference type="InterPro" id="IPR016039">
    <property type="entry name" value="Thiolase-like"/>
</dbReference>
<reference evidence="3 4" key="1">
    <citation type="journal article" date="2019" name="Genome Biol. Evol.">
        <title>Day and night: Metabolic profiles and evolutionary relationships of six axenic non-marine cyanobacteria.</title>
        <authorList>
            <person name="Will S.E."/>
            <person name="Henke P."/>
            <person name="Boedeker C."/>
            <person name="Huang S."/>
            <person name="Brinkmann H."/>
            <person name="Rohde M."/>
            <person name="Jarek M."/>
            <person name="Friedl T."/>
            <person name="Seufert S."/>
            <person name="Schumacher M."/>
            <person name="Overmann J."/>
            <person name="Neumann-Schaal M."/>
            <person name="Petersen J."/>
        </authorList>
    </citation>
    <scope>NUCLEOTIDE SEQUENCE [LARGE SCALE GENOMIC DNA]</scope>
    <source>
        <strain evidence="3 4">SAG 1403-4b</strain>
    </source>
</reference>
<dbReference type="SUPFAM" id="SSF52151">
    <property type="entry name" value="FabD/lysophospholipase-like"/>
    <property type="match status" value="1"/>
</dbReference>
<dbReference type="InterPro" id="IPR001227">
    <property type="entry name" value="Ac_transferase_dom_sf"/>
</dbReference>
<organism evidence="3 4">
    <name type="scientific">Trichormus variabilis SAG 1403-4b</name>
    <dbReference type="NCBI Taxonomy" id="447716"/>
    <lineage>
        <taxon>Bacteria</taxon>
        <taxon>Bacillati</taxon>
        <taxon>Cyanobacteriota</taxon>
        <taxon>Cyanophyceae</taxon>
        <taxon>Nostocales</taxon>
        <taxon>Nostocaceae</taxon>
        <taxon>Trichormus</taxon>
    </lineage>
</organism>
<feature type="domain" description="Ketosynthase family 3 (KS3)" evidence="2">
    <location>
        <begin position="1"/>
        <end position="367"/>
    </location>
</feature>
<dbReference type="RefSeq" id="WP_127053290.1">
    <property type="nucleotide sequence ID" value="NZ_RSCM01000003.1"/>
</dbReference>
<dbReference type="PANTHER" id="PTHR43074:SF1">
    <property type="entry name" value="BETA-KETOACYL SYNTHASE FAMILY PROTEIN-RELATED"/>
    <property type="match status" value="1"/>
</dbReference>
<comment type="caution">
    <text evidence="3">The sequence shown here is derived from an EMBL/GenBank/DDBJ whole genome shotgun (WGS) entry which is preliminary data.</text>
</comment>
<evidence type="ECO:0000259" key="2">
    <source>
        <dbReference type="PROSITE" id="PS52004"/>
    </source>
</evidence>
<dbReference type="CDD" id="cd00833">
    <property type="entry name" value="PKS"/>
    <property type="match status" value="1"/>
</dbReference>
<dbReference type="AlphaFoldDB" id="A0A3S1CAX2"/>
<evidence type="ECO:0000313" key="3">
    <source>
        <dbReference type="EMBL" id="RUS98357.1"/>
    </source>
</evidence>
<dbReference type="OrthoDB" id="499075at2"/>